<dbReference type="RefSeq" id="WP_133233926.1">
    <property type="nucleotide sequence ID" value="NZ_SOZE01000024.1"/>
</dbReference>
<dbReference type="OrthoDB" id="1590032at2"/>
<gene>
    <name evidence="1" type="ORF">E2R66_20080</name>
</gene>
<sequence length="170" mass="20062">MADNLKLIMTDAFRFLETEYSFKLIKSKKDSAWQSILYMNTVTAVKLVFERRESYLFVMLYQLVNGVFIDDPVIIREDTVLQGYGLDDVILLKNPSALIGSIYQFPKESNYHDPLNGYSFYINDYAVNLNKYAFDILRGDFTIFPELEKVVKKRLAEYRDYETRRFKRPA</sequence>
<reference evidence="1 2" key="1">
    <citation type="journal article" date="2017" name="Int. J. Syst. Evol. Microbiol.">
        <title>Mucilaginibacterpsychrotolerans sp. nov., isolated from peatlands.</title>
        <authorList>
            <person name="Deng Y."/>
            <person name="Shen L."/>
            <person name="Xu B."/>
            <person name="Liu Y."/>
            <person name="Gu Z."/>
            <person name="Liu H."/>
            <person name="Zhou Y."/>
        </authorList>
    </citation>
    <scope>NUCLEOTIDE SEQUENCE [LARGE SCALE GENOMIC DNA]</scope>
    <source>
        <strain evidence="1 2">NH7-4</strain>
    </source>
</reference>
<evidence type="ECO:0000313" key="1">
    <source>
        <dbReference type="EMBL" id="TFF35044.1"/>
    </source>
</evidence>
<dbReference type="EMBL" id="SOZE01000024">
    <property type="protein sequence ID" value="TFF35044.1"/>
    <property type="molecule type" value="Genomic_DNA"/>
</dbReference>
<accession>A0A4Y8S9C1</accession>
<evidence type="ECO:0000313" key="2">
    <source>
        <dbReference type="Proteomes" id="UP000297540"/>
    </source>
</evidence>
<dbReference type="Proteomes" id="UP000297540">
    <property type="component" value="Unassembled WGS sequence"/>
</dbReference>
<name>A0A4Y8S9C1_9SPHI</name>
<organism evidence="1 2">
    <name type="scientific">Mucilaginibacter psychrotolerans</name>
    <dbReference type="NCBI Taxonomy" id="1524096"/>
    <lineage>
        <taxon>Bacteria</taxon>
        <taxon>Pseudomonadati</taxon>
        <taxon>Bacteroidota</taxon>
        <taxon>Sphingobacteriia</taxon>
        <taxon>Sphingobacteriales</taxon>
        <taxon>Sphingobacteriaceae</taxon>
        <taxon>Mucilaginibacter</taxon>
    </lineage>
</organism>
<keyword evidence="2" id="KW-1185">Reference proteome</keyword>
<protein>
    <submittedName>
        <fullName evidence="1">Uncharacterized protein</fullName>
    </submittedName>
</protein>
<comment type="caution">
    <text evidence="1">The sequence shown here is derived from an EMBL/GenBank/DDBJ whole genome shotgun (WGS) entry which is preliminary data.</text>
</comment>
<proteinExistence type="predicted"/>
<dbReference type="AlphaFoldDB" id="A0A4Y8S9C1"/>